<dbReference type="AlphaFoldDB" id="A0A7W6RG16"/>
<evidence type="ECO:0000313" key="1">
    <source>
        <dbReference type="EMBL" id="MBB4267660.1"/>
    </source>
</evidence>
<organism evidence="1 2">
    <name type="scientific">Roseospira visakhapatnamensis</name>
    <dbReference type="NCBI Taxonomy" id="390880"/>
    <lineage>
        <taxon>Bacteria</taxon>
        <taxon>Pseudomonadati</taxon>
        <taxon>Pseudomonadota</taxon>
        <taxon>Alphaproteobacteria</taxon>
        <taxon>Rhodospirillales</taxon>
        <taxon>Rhodospirillaceae</taxon>
        <taxon>Roseospira</taxon>
    </lineage>
</organism>
<gene>
    <name evidence="1" type="ORF">GGD89_003307</name>
</gene>
<dbReference type="Proteomes" id="UP000554286">
    <property type="component" value="Unassembled WGS sequence"/>
</dbReference>
<accession>A0A7W6RG16</accession>
<reference evidence="1 2" key="1">
    <citation type="submission" date="2020-08" db="EMBL/GenBank/DDBJ databases">
        <title>Genome sequencing of Purple Non-Sulfur Bacteria from various extreme environments.</title>
        <authorList>
            <person name="Mayer M."/>
        </authorList>
    </citation>
    <scope>NUCLEOTIDE SEQUENCE [LARGE SCALE GENOMIC DNA]</scope>
    <source>
        <strain evidence="1 2">JA131</strain>
    </source>
</reference>
<name>A0A7W6RG16_9PROT</name>
<evidence type="ECO:0000313" key="2">
    <source>
        <dbReference type="Proteomes" id="UP000554286"/>
    </source>
</evidence>
<protein>
    <submittedName>
        <fullName evidence="1">Uncharacterized protein</fullName>
    </submittedName>
</protein>
<dbReference type="RefSeq" id="WP_184047422.1">
    <property type="nucleotide sequence ID" value="NZ_JACIGK010000031.1"/>
</dbReference>
<comment type="caution">
    <text evidence="1">The sequence shown here is derived from an EMBL/GenBank/DDBJ whole genome shotgun (WGS) entry which is preliminary data.</text>
</comment>
<proteinExistence type="predicted"/>
<keyword evidence="2" id="KW-1185">Reference proteome</keyword>
<sequence>MEAADKTRAASRWLGITAPRGMARGMGLGLALSAATVAVGSEVAAGPAAVAPGDARAAVARAAERITAGQPAEAVDALREATLAVWSAAPLDLVMVSQATGQAEGYRDYEPREQGPYPAGEPLHLYIEPIGLQYEFAEGVYSMGLAADFLVLNGEGTILGGQRNFADFPFTFHVPSTAVYMTASFQTEGLPPADYLLQLTVRDTIGGGSVTRDVPFSITEP</sequence>
<dbReference type="EMBL" id="JACIGK010000031">
    <property type="protein sequence ID" value="MBB4267660.1"/>
    <property type="molecule type" value="Genomic_DNA"/>
</dbReference>